<dbReference type="Gene3D" id="1.25.40.10">
    <property type="entry name" value="Tetratricopeptide repeat domain"/>
    <property type="match status" value="4"/>
</dbReference>
<protein>
    <submittedName>
        <fullName evidence="3">CHAT domain-containing protein</fullName>
    </submittedName>
</protein>
<sequence length="1360" mass="151236">MDDLEYSIQAERDLLDEWPNDHPDRADLLHDLGNRLSLKYNETQALSDLEEAIQIGYEALGALPEDHPSRLARLTLLSSRLQAKYWRTEATADLQEHVQVLRQILPDDADHAKRLRNLQLHLAHLYERTASLDDLGEAIRFGREGAHAMSADDPNRVALLNSLGRHIGEKYSNSGASSELEEAIRVLQVAADAAPKGHPERVEVLISLSHWLGQRFSKTKETAHLEEALLVGRDAVDEIPKDDPNHPRQALRPAFLSNVALHLSSKYSRTGEMEHLDEAILVIREATDTTPKDDSNLRLNNLEYLLIDKYAETGETDDLERLILVIQEAVNTMAKDHPGRAERLNNLAVRLMDKYSRTRASSDLGEAIRAAREAVGLTPENDPNLPGRLSNLGNDLGESFVRTGAVDDLEEAVRIARLALNMTPKNQTSYAEALNNLAGLLFHRHRSTGDSTDLKESIERGQEAVREAPHYHPRRPQYLSGLSASLGYRFEMTGAIADLDDAIRAVQGAVQMNSEPGLKATQLSNLGSLLRSKHATTGQIGDLEESIRIQREVIATMPQGHPDRQGALTNLGGSLNDKYSIMGTVVDLEEAIEVTREAVESTPKDHPDRAGRLSNLAFQLGARYTASGKMSHLDEAIRFAQESVDATPQGHSRRLARLNNLADMIRLRSVRTGEMSGIRESIRIGQEVVDATPKGNSERARVLHSLGGSLIFSFMTLEDADDLEYGVQVARESADLTPKDHAEYGVRLHDLALLLHLRFSTNGMMEDLEEAIMIAKEGLDATPEDHPRRAKSLMNLGHSFNDKHWMTGDPDDLEQAIAYRQSALEHVQAPIMSRILAGREAVKYCADLPDWKRAYEISKLTISLVPKLTMRSLANADKQYRLSEIAGLASNAAAAAANAEMNVLDLRQRHPELADEFVRLQNELETPTAGREDLMGIEMPKPRAQQRYDAGKEFDELVTQVRQQPGFEDFLLAPRESDMREAAKYGPIVILNVSEFRCDAILIEQDKIRLLSLPRLSKAQIEEKAEEGNMGRPSILSWLWDVIARPVLDALGYTGPPTDDKWPRVWWIPTGLLSKFPIHAAGYHDDISSATVLSRVISSYIPSVKAIIHGRQHPSKASANEALLIGMEHTPGQSRLPFAAREMDMLRGLCKSMRLDPVEPRRHKADVLLKLLQCKIFHFAGHGLTDELDPSNSHLLLEDSSDPLTVANLLETNLRRRSPFLAYLSACGTGQIGAEKYTDESIHLISSFQLAGFRHVIGTLWEVNDEICVEMARITYEGIKAGGMTDKSVSQGLHDAATTLRGRWISEQAEARGGRKSDGLEAARASVGRDARDDRDSRRVFVVDDEEPSMPWVPYVHFGA</sequence>
<accession>A0A9P8W0K6</accession>
<dbReference type="InterPro" id="IPR011990">
    <property type="entry name" value="TPR-like_helical_dom_sf"/>
</dbReference>
<evidence type="ECO:0000313" key="4">
    <source>
        <dbReference type="Proteomes" id="UP000777438"/>
    </source>
</evidence>
<evidence type="ECO:0000259" key="2">
    <source>
        <dbReference type="Pfam" id="PF12770"/>
    </source>
</evidence>
<name>A0A9P8W0K6_9HYPO</name>
<dbReference type="OrthoDB" id="9991317at2759"/>
<keyword evidence="4" id="KW-1185">Reference proteome</keyword>
<dbReference type="Pfam" id="PF13374">
    <property type="entry name" value="TPR_10"/>
    <property type="match status" value="2"/>
</dbReference>
<dbReference type="Pfam" id="PF12770">
    <property type="entry name" value="CHAT"/>
    <property type="match status" value="1"/>
</dbReference>
<evidence type="ECO:0000313" key="3">
    <source>
        <dbReference type="EMBL" id="KAH6886945.1"/>
    </source>
</evidence>
<dbReference type="Proteomes" id="UP000777438">
    <property type="component" value="Unassembled WGS sequence"/>
</dbReference>
<dbReference type="PANTHER" id="PTHR19959">
    <property type="entry name" value="KINESIN LIGHT CHAIN"/>
    <property type="match status" value="1"/>
</dbReference>
<gene>
    <name evidence="3" type="ORF">B0T10DRAFT_515839</name>
</gene>
<organism evidence="3 4">
    <name type="scientific">Thelonectria olida</name>
    <dbReference type="NCBI Taxonomy" id="1576542"/>
    <lineage>
        <taxon>Eukaryota</taxon>
        <taxon>Fungi</taxon>
        <taxon>Dikarya</taxon>
        <taxon>Ascomycota</taxon>
        <taxon>Pezizomycotina</taxon>
        <taxon>Sordariomycetes</taxon>
        <taxon>Hypocreomycetidae</taxon>
        <taxon>Hypocreales</taxon>
        <taxon>Nectriaceae</taxon>
        <taxon>Thelonectria</taxon>
    </lineage>
</organism>
<feature type="domain" description="CHAT" evidence="2">
    <location>
        <begin position="1036"/>
        <end position="1300"/>
    </location>
</feature>
<evidence type="ECO:0000256" key="1">
    <source>
        <dbReference type="SAM" id="MobiDB-lite"/>
    </source>
</evidence>
<dbReference type="EMBL" id="JAGPYM010000015">
    <property type="protein sequence ID" value="KAH6886945.1"/>
    <property type="molecule type" value="Genomic_DNA"/>
</dbReference>
<comment type="caution">
    <text evidence="3">The sequence shown here is derived from an EMBL/GenBank/DDBJ whole genome shotgun (WGS) entry which is preliminary data.</text>
</comment>
<proteinExistence type="predicted"/>
<feature type="compositionally biased region" description="Basic and acidic residues" evidence="1">
    <location>
        <begin position="1309"/>
        <end position="1331"/>
    </location>
</feature>
<dbReference type="PANTHER" id="PTHR19959:SF119">
    <property type="entry name" value="FUNGAL LIPASE-LIKE DOMAIN-CONTAINING PROTEIN"/>
    <property type="match status" value="1"/>
</dbReference>
<reference evidence="3 4" key="1">
    <citation type="journal article" date="2021" name="Nat. Commun.">
        <title>Genetic determinants of endophytism in the Arabidopsis root mycobiome.</title>
        <authorList>
            <person name="Mesny F."/>
            <person name="Miyauchi S."/>
            <person name="Thiergart T."/>
            <person name="Pickel B."/>
            <person name="Atanasova L."/>
            <person name="Karlsson M."/>
            <person name="Huettel B."/>
            <person name="Barry K.W."/>
            <person name="Haridas S."/>
            <person name="Chen C."/>
            <person name="Bauer D."/>
            <person name="Andreopoulos W."/>
            <person name="Pangilinan J."/>
            <person name="LaButti K."/>
            <person name="Riley R."/>
            <person name="Lipzen A."/>
            <person name="Clum A."/>
            <person name="Drula E."/>
            <person name="Henrissat B."/>
            <person name="Kohler A."/>
            <person name="Grigoriev I.V."/>
            <person name="Martin F.M."/>
            <person name="Hacquard S."/>
        </authorList>
    </citation>
    <scope>NUCLEOTIDE SEQUENCE [LARGE SCALE GENOMIC DNA]</scope>
    <source>
        <strain evidence="3 4">MPI-CAGE-CH-0241</strain>
    </source>
</reference>
<dbReference type="SUPFAM" id="SSF48452">
    <property type="entry name" value="TPR-like"/>
    <property type="match status" value="1"/>
</dbReference>
<feature type="region of interest" description="Disordered" evidence="1">
    <location>
        <begin position="1308"/>
        <end position="1331"/>
    </location>
</feature>
<dbReference type="InterPro" id="IPR024983">
    <property type="entry name" value="CHAT_dom"/>
</dbReference>